<dbReference type="InterPro" id="IPR036390">
    <property type="entry name" value="WH_DNA-bd_sf"/>
</dbReference>
<dbReference type="PANTHER" id="PTHR30136:SF35">
    <property type="entry name" value="HTH-TYPE TRANSCRIPTIONAL REGULATOR RV1719"/>
    <property type="match status" value="1"/>
</dbReference>
<dbReference type="Gene3D" id="1.10.10.10">
    <property type="entry name" value="Winged helix-like DNA-binding domain superfamily/Winged helix DNA-binding domain"/>
    <property type="match status" value="1"/>
</dbReference>
<dbReference type="RefSeq" id="WP_343775655.1">
    <property type="nucleotide sequence ID" value="NZ_BAAADV010000008.1"/>
</dbReference>
<dbReference type="GO" id="GO:0045892">
    <property type="term" value="P:negative regulation of DNA-templated transcription"/>
    <property type="evidence" value="ECO:0007669"/>
    <property type="project" value="TreeGrafter"/>
</dbReference>
<evidence type="ECO:0000256" key="3">
    <source>
        <dbReference type="ARBA" id="ARBA00023163"/>
    </source>
</evidence>
<dbReference type="Proteomes" id="UP001500420">
    <property type="component" value="Unassembled WGS sequence"/>
</dbReference>
<keyword evidence="2" id="KW-0238">DNA-binding</keyword>
<dbReference type="InterPro" id="IPR005471">
    <property type="entry name" value="Tscrpt_reg_IclR_N"/>
</dbReference>
<organism evidence="6 7">
    <name type="scientific">Natronoarchaeum mannanilyticum</name>
    <dbReference type="NCBI Taxonomy" id="926360"/>
    <lineage>
        <taxon>Archaea</taxon>
        <taxon>Methanobacteriati</taxon>
        <taxon>Methanobacteriota</taxon>
        <taxon>Stenosarchaea group</taxon>
        <taxon>Halobacteria</taxon>
        <taxon>Halobacteriales</taxon>
        <taxon>Natronoarchaeaceae</taxon>
    </lineage>
</organism>
<sequence>MARQNDGERRKTTATSLHIVDTIEELDGATLSEIAEHMELSTSTLYTHLNTLEECGYVMKVGDTYHLGLKLFRLGEAARYRDDRYRLAKRKAFELANRTNEEVNFAVEENGRSIILFDETNNPSMEGFQVGHRFYMHNSASGKAMLAEFDEERRNGILDRWGLPRETENTIVNRDELYDELDRIREQGYAVNDQESLEGLRSVAVAIEGPDGGVFGSLDVSGPPYRLPSDEELAELLRDAVDELETKIAS</sequence>
<reference evidence="6 7" key="1">
    <citation type="journal article" date="2019" name="Int. J. Syst. Evol. Microbiol.">
        <title>The Global Catalogue of Microorganisms (GCM) 10K type strain sequencing project: providing services to taxonomists for standard genome sequencing and annotation.</title>
        <authorList>
            <consortium name="The Broad Institute Genomics Platform"/>
            <consortium name="The Broad Institute Genome Sequencing Center for Infectious Disease"/>
            <person name="Wu L."/>
            <person name="Ma J."/>
        </authorList>
    </citation>
    <scope>NUCLEOTIDE SEQUENCE [LARGE SCALE GENOMIC DNA]</scope>
    <source>
        <strain evidence="6 7">JCM 16328</strain>
    </source>
</reference>
<evidence type="ECO:0000259" key="4">
    <source>
        <dbReference type="PROSITE" id="PS51077"/>
    </source>
</evidence>
<evidence type="ECO:0000256" key="1">
    <source>
        <dbReference type="ARBA" id="ARBA00023015"/>
    </source>
</evidence>
<accession>A0AAV3TGN5</accession>
<dbReference type="Pfam" id="PF01614">
    <property type="entry name" value="IclR_C"/>
    <property type="match status" value="1"/>
</dbReference>
<dbReference type="InterPro" id="IPR011991">
    <property type="entry name" value="ArsR-like_HTH"/>
</dbReference>
<keyword evidence="1" id="KW-0805">Transcription regulation</keyword>
<evidence type="ECO:0000259" key="5">
    <source>
        <dbReference type="PROSITE" id="PS51078"/>
    </source>
</evidence>
<comment type="caution">
    <text evidence="6">The sequence shown here is derived from an EMBL/GenBank/DDBJ whole genome shotgun (WGS) entry which is preliminary data.</text>
</comment>
<gene>
    <name evidence="6" type="ORF">GCM10009020_34150</name>
</gene>
<evidence type="ECO:0000313" key="6">
    <source>
        <dbReference type="EMBL" id="GAA0682151.1"/>
    </source>
</evidence>
<dbReference type="InterPro" id="IPR029016">
    <property type="entry name" value="GAF-like_dom_sf"/>
</dbReference>
<dbReference type="EMBL" id="BAAADV010000008">
    <property type="protein sequence ID" value="GAA0682151.1"/>
    <property type="molecule type" value="Genomic_DNA"/>
</dbReference>
<dbReference type="InterPro" id="IPR014757">
    <property type="entry name" value="Tscrpt_reg_IclR_C"/>
</dbReference>
<dbReference type="InterPro" id="IPR036388">
    <property type="entry name" value="WH-like_DNA-bd_sf"/>
</dbReference>
<proteinExistence type="predicted"/>
<dbReference type="PANTHER" id="PTHR30136">
    <property type="entry name" value="HELIX-TURN-HELIX TRANSCRIPTIONAL REGULATOR, ICLR FAMILY"/>
    <property type="match status" value="1"/>
</dbReference>
<dbReference type="PROSITE" id="PS51077">
    <property type="entry name" value="HTH_ICLR"/>
    <property type="match status" value="1"/>
</dbReference>
<keyword evidence="7" id="KW-1185">Reference proteome</keyword>
<keyword evidence="3" id="KW-0804">Transcription</keyword>
<dbReference type="Pfam" id="PF09339">
    <property type="entry name" value="HTH_IclR"/>
    <property type="match status" value="1"/>
</dbReference>
<dbReference type="SUPFAM" id="SSF55781">
    <property type="entry name" value="GAF domain-like"/>
    <property type="match status" value="1"/>
</dbReference>
<feature type="domain" description="IclR-ED" evidence="5">
    <location>
        <begin position="70"/>
        <end position="250"/>
    </location>
</feature>
<feature type="domain" description="HTH iclR-type" evidence="4">
    <location>
        <begin position="10"/>
        <end position="69"/>
    </location>
</feature>
<evidence type="ECO:0000256" key="2">
    <source>
        <dbReference type="ARBA" id="ARBA00023125"/>
    </source>
</evidence>
<dbReference type="PROSITE" id="PS51078">
    <property type="entry name" value="ICLR_ED"/>
    <property type="match status" value="1"/>
</dbReference>
<name>A0AAV3TGN5_9EURY</name>
<dbReference type="SUPFAM" id="SSF46785">
    <property type="entry name" value="Winged helix' DNA-binding domain"/>
    <property type="match status" value="1"/>
</dbReference>
<dbReference type="AlphaFoldDB" id="A0AAV3TGN5"/>
<dbReference type="SMART" id="SM00346">
    <property type="entry name" value="HTH_ICLR"/>
    <property type="match status" value="1"/>
</dbReference>
<dbReference type="GO" id="GO:0003677">
    <property type="term" value="F:DNA binding"/>
    <property type="evidence" value="ECO:0007669"/>
    <property type="project" value="UniProtKB-KW"/>
</dbReference>
<protein>
    <submittedName>
        <fullName evidence="6">IclR family transcriptional regulator</fullName>
    </submittedName>
</protein>
<dbReference type="InterPro" id="IPR050707">
    <property type="entry name" value="HTH_MetabolicPath_Reg"/>
</dbReference>
<dbReference type="Gene3D" id="3.30.450.40">
    <property type="match status" value="1"/>
</dbReference>
<dbReference type="GO" id="GO:0003700">
    <property type="term" value="F:DNA-binding transcription factor activity"/>
    <property type="evidence" value="ECO:0007669"/>
    <property type="project" value="TreeGrafter"/>
</dbReference>
<dbReference type="CDD" id="cd00090">
    <property type="entry name" value="HTH_ARSR"/>
    <property type="match status" value="1"/>
</dbReference>
<evidence type="ECO:0000313" key="7">
    <source>
        <dbReference type="Proteomes" id="UP001500420"/>
    </source>
</evidence>